<evidence type="ECO:0000256" key="5">
    <source>
        <dbReference type="ARBA" id="ARBA00022801"/>
    </source>
</evidence>
<name>A0A1I6YWQ9_9RHOB</name>
<dbReference type="InterPro" id="IPR002933">
    <property type="entry name" value="Peptidase_M20"/>
</dbReference>
<proteinExistence type="inferred from homology"/>
<comment type="similarity">
    <text evidence="2">Belongs to the peptidase M20 family.</text>
</comment>
<evidence type="ECO:0000313" key="8">
    <source>
        <dbReference type="EMBL" id="SFT54794.1"/>
    </source>
</evidence>
<feature type="binding site" evidence="7">
    <location>
        <position position="76"/>
    </location>
    <ligand>
        <name>Zn(2+)</name>
        <dbReference type="ChEBI" id="CHEBI:29105"/>
        <label>1</label>
    </ligand>
</feature>
<gene>
    <name evidence="8" type="ORF">SAMN05216236_10374</name>
</gene>
<feature type="binding site" evidence="7">
    <location>
        <position position="87"/>
    </location>
    <ligand>
        <name>Zn(2+)</name>
        <dbReference type="ChEBI" id="CHEBI:29105"/>
        <label>2</label>
    </ligand>
</feature>
<dbReference type="Gene3D" id="3.30.70.360">
    <property type="match status" value="1"/>
</dbReference>
<comment type="subunit">
    <text evidence="3">Homodimer.</text>
</comment>
<comment type="cofactor">
    <cofactor evidence="1">
        <name>Mn(2+)</name>
        <dbReference type="ChEBI" id="CHEBI:29035"/>
    </cofactor>
</comment>
<dbReference type="AlphaFoldDB" id="A0A1I6YWQ9"/>
<dbReference type="EMBL" id="FPAW01000003">
    <property type="protein sequence ID" value="SFT54794.1"/>
    <property type="molecule type" value="Genomic_DNA"/>
</dbReference>
<comment type="cofactor">
    <cofactor evidence="7">
        <name>Zn(2+)</name>
        <dbReference type="ChEBI" id="CHEBI:29105"/>
    </cofactor>
    <text evidence="7">Binds 2 Zn(2+) ions per subunit.</text>
</comment>
<dbReference type="Gene3D" id="3.40.630.10">
    <property type="entry name" value="Zn peptidases"/>
    <property type="match status" value="1"/>
</dbReference>
<sequence length="402" mass="42651">MTPNSERFLSDLHQLRTFGAAGVGKGVIRPAYSDADIAARAWLADRMRAAGLTVQQDPVGNLFGLAEGRSLLLGSHSDSQPEGGWLDGALGVIAALEIARTCRENGRPAVSVVSFQDEEGRFGVTTGSAVWSGQIDLSLADTLTDHDGVTFAEARAPLAAGAGDFVDPAQFTGFVEMHIEQGPALDVADEQIGVVTDIVGIRDMRLTFDGRQNHAGTTPMQLRRDAFQAVSAFNTAINGRFQHVVSPRTVWTIGHVALHPNASSIVPGRATFSMQWRDGDADRLARMEAIIRTTAQEVADTGGLGLSFGPLLGLEPVAMDAALRTALEAAAERVAPGRWRAMPSGALHDATNVARLLPVAMLFVPSIKGISHAFDEDTDEDDLVAGLSVLARAVTDLDQDRA</sequence>
<keyword evidence="6" id="KW-0464">Manganese</keyword>
<dbReference type="PANTHER" id="PTHR32494">
    <property type="entry name" value="ALLANTOATE DEIMINASE-RELATED"/>
    <property type="match status" value="1"/>
</dbReference>
<keyword evidence="9" id="KW-1185">Reference proteome</keyword>
<reference evidence="8 9" key="1">
    <citation type="submission" date="2016-10" db="EMBL/GenBank/DDBJ databases">
        <authorList>
            <person name="de Groot N.N."/>
        </authorList>
    </citation>
    <scope>NUCLEOTIDE SEQUENCE [LARGE SCALE GENOMIC DNA]</scope>
    <source>
        <strain evidence="8 9">CGMCC 1.10959</strain>
    </source>
</reference>
<evidence type="ECO:0000313" key="9">
    <source>
        <dbReference type="Proteomes" id="UP000182466"/>
    </source>
</evidence>
<evidence type="ECO:0000256" key="1">
    <source>
        <dbReference type="ARBA" id="ARBA00001936"/>
    </source>
</evidence>
<dbReference type="RefSeq" id="WP_027262422.1">
    <property type="nucleotide sequence ID" value="NZ_FPAW01000003.1"/>
</dbReference>
<dbReference type="GO" id="GO:0046872">
    <property type="term" value="F:metal ion binding"/>
    <property type="evidence" value="ECO:0007669"/>
    <property type="project" value="UniProtKB-KW"/>
</dbReference>
<feature type="binding site" evidence="7">
    <location>
        <position position="119"/>
    </location>
    <ligand>
        <name>Zn(2+)</name>
        <dbReference type="ChEBI" id="CHEBI:29105"/>
        <label>2</label>
    </ligand>
</feature>
<evidence type="ECO:0000256" key="6">
    <source>
        <dbReference type="ARBA" id="ARBA00023211"/>
    </source>
</evidence>
<keyword evidence="7" id="KW-0862">Zinc</keyword>
<dbReference type="eggNOG" id="COG0624">
    <property type="taxonomic scope" value="Bacteria"/>
</dbReference>
<dbReference type="NCBIfam" id="TIGR01879">
    <property type="entry name" value="hydantase"/>
    <property type="match status" value="1"/>
</dbReference>
<dbReference type="SUPFAM" id="SSF55031">
    <property type="entry name" value="Bacterial exopeptidase dimerisation domain"/>
    <property type="match status" value="1"/>
</dbReference>
<evidence type="ECO:0000256" key="2">
    <source>
        <dbReference type="ARBA" id="ARBA00006153"/>
    </source>
</evidence>
<evidence type="ECO:0000256" key="3">
    <source>
        <dbReference type="ARBA" id="ARBA00011738"/>
    </source>
</evidence>
<dbReference type="PANTHER" id="PTHR32494:SF19">
    <property type="entry name" value="ALLANTOATE DEIMINASE-RELATED"/>
    <property type="match status" value="1"/>
</dbReference>
<dbReference type="SUPFAM" id="SSF53187">
    <property type="entry name" value="Zn-dependent exopeptidases"/>
    <property type="match status" value="1"/>
</dbReference>
<dbReference type="PIRSF" id="PIRSF001235">
    <property type="entry name" value="Amidase_carbamoylase"/>
    <property type="match status" value="1"/>
</dbReference>
<keyword evidence="4 7" id="KW-0479">Metal-binding</keyword>
<evidence type="ECO:0000256" key="4">
    <source>
        <dbReference type="ARBA" id="ARBA00022723"/>
    </source>
</evidence>
<dbReference type="CDD" id="cd03884">
    <property type="entry name" value="M20_bAS"/>
    <property type="match status" value="1"/>
</dbReference>
<dbReference type="InterPro" id="IPR036264">
    <property type="entry name" value="Bact_exopeptidase_dim_dom"/>
</dbReference>
<dbReference type="STRING" id="999627.SAMN05216236_10374"/>
<feature type="binding site" evidence="7">
    <location>
        <position position="178"/>
    </location>
    <ligand>
        <name>Zn(2+)</name>
        <dbReference type="ChEBI" id="CHEBI:29105"/>
        <label>1</label>
    </ligand>
</feature>
<protein>
    <submittedName>
        <fullName evidence="8">N-carbamoyl-L-amino-acid hydrolase</fullName>
    </submittedName>
</protein>
<feature type="binding site" evidence="7">
    <location>
        <position position="87"/>
    </location>
    <ligand>
        <name>Zn(2+)</name>
        <dbReference type="ChEBI" id="CHEBI:29105"/>
        <label>1</label>
    </ligand>
</feature>
<organism evidence="8 9">
    <name type="scientific">Sedimentitalea nanhaiensis</name>
    <dbReference type="NCBI Taxonomy" id="999627"/>
    <lineage>
        <taxon>Bacteria</taxon>
        <taxon>Pseudomonadati</taxon>
        <taxon>Pseudomonadota</taxon>
        <taxon>Alphaproteobacteria</taxon>
        <taxon>Rhodobacterales</taxon>
        <taxon>Paracoccaceae</taxon>
        <taxon>Sedimentitalea</taxon>
    </lineage>
</organism>
<dbReference type="Proteomes" id="UP000182466">
    <property type="component" value="Unassembled WGS sequence"/>
</dbReference>
<evidence type="ECO:0000256" key="7">
    <source>
        <dbReference type="PIRSR" id="PIRSR001235-1"/>
    </source>
</evidence>
<dbReference type="InterPro" id="IPR010158">
    <property type="entry name" value="Amidase_Cbmase"/>
</dbReference>
<dbReference type="OrthoDB" id="9808195at2"/>
<dbReference type="NCBIfam" id="NF009529">
    <property type="entry name" value="PRK12893.1-2"/>
    <property type="match status" value="1"/>
</dbReference>
<feature type="binding site" evidence="7">
    <location>
        <position position="372"/>
    </location>
    <ligand>
        <name>Zn(2+)</name>
        <dbReference type="ChEBI" id="CHEBI:29105"/>
        <label>2</label>
    </ligand>
</feature>
<accession>A0A1I6YWQ9</accession>
<dbReference type="GO" id="GO:0016813">
    <property type="term" value="F:hydrolase activity, acting on carbon-nitrogen (but not peptide) bonds, in linear amidines"/>
    <property type="evidence" value="ECO:0007669"/>
    <property type="project" value="InterPro"/>
</dbReference>
<dbReference type="Pfam" id="PF01546">
    <property type="entry name" value="Peptidase_M20"/>
    <property type="match status" value="1"/>
</dbReference>
<keyword evidence="5 8" id="KW-0378">Hydrolase</keyword>